<protein>
    <submittedName>
        <fullName evidence="3">Conserved uncharacterized protein</fullName>
    </submittedName>
</protein>
<dbReference type="SUPFAM" id="SSF51004">
    <property type="entry name" value="C-terminal (heme d1) domain of cytochrome cd1-nitrite reductase"/>
    <property type="match status" value="1"/>
</dbReference>
<dbReference type="InterPro" id="IPR006311">
    <property type="entry name" value="TAT_signal"/>
</dbReference>
<sequence length="425" mass="44338">MIKSKLTRRGFLKLSGLGMAAVTLPERLGFDVTPFATPSEYYLYVGSYTSAGGEGITLCRLSMQTGSLQKVAVTRNVSEPSFLAMDRQGRYLYAVNELGAYQGMASGAVSAFAVHPTTRALTLINQQASRGGAPCFVSVDANDKFVMVANYGGGNIAVFPIQSNGGLGAATDTRQFQGSGPHPNQKGPHAHQLMTNAANQYALAADLGTDRVMIYRFDAALGKLNATTPASFSTQPGAGPRHFAFHPGGKFVFVINELNSTLLSLAFDGTQGTLTQVQSLSTLPAGYTGTSYCAEVRVSPDGKFVYGSNRGHNSIAVFAVDSLGKLTLVQHVSTQGQWPRDFILDPTGTYLLVANQQSHTIVPFKRDPVSGKLTALGTSLAITAPTSLLVAPTPGAVAVGTALTGPPPAQIPASAANALGSCLGS</sequence>
<keyword evidence="2" id="KW-0313">Glucose metabolism</keyword>
<comment type="similarity">
    <text evidence="1">Belongs to the cycloisomerase 2 family.</text>
</comment>
<dbReference type="AlphaFoldDB" id="E3FM83"/>
<dbReference type="InterPro" id="IPR015943">
    <property type="entry name" value="WD40/YVTN_repeat-like_dom_sf"/>
</dbReference>
<evidence type="ECO:0000313" key="3">
    <source>
        <dbReference type="EMBL" id="ADO69282.1"/>
    </source>
</evidence>
<name>E3FM83_STIAD</name>
<evidence type="ECO:0000313" key="4">
    <source>
        <dbReference type="Proteomes" id="UP000001351"/>
    </source>
</evidence>
<dbReference type="InterPro" id="IPR011048">
    <property type="entry name" value="Haem_d1_sf"/>
</dbReference>
<dbReference type="PANTHER" id="PTHR30344">
    <property type="entry name" value="6-PHOSPHOGLUCONOLACTONASE-RELATED"/>
    <property type="match status" value="1"/>
</dbReference>
<dbReference type="InterPro" id="IPR050282">
    <property type="entry name" value="Cycloisomerase_2"/>
</dbReference>
<dbReference type="HOGENOM" id="CLU_038716_5_1_7"/>
<dbReference type="GO" id="GO:0017057">
    <property type="term" value="F:6-phosphogluconolactonase activity"/>
    <property type="evidence" value="ECO:0007669"/>
    <property type="project" value="TreeGrafter"/>
</dbReference>
<keyword evidence="4" id="KW-1185">Reference proteome</keyword>
<dbReference type="Gene3D" id="2.130.10.10">
    <property type="entry name" value="YVTN repeat-like/Quinoprotein amine dehydrogenase"/>
    <property type="match status" value="1"/>
</dbReference>
<dbReference type="STRING" id="378806.STAUR_1478"/>
<dbReference type="Pfam" id="PF10282">
    <property type="entry name" value="Lactonase"/>
    <property type="match status" value="1"/>
</dbReference>
<organism evidence="3 4">
    <name type="scientific">Stigmatella aurantiaca (strain DW4/3-1)</name>
    <dbReference type="NCBI Taxonomy" id="378806"/>
    <lineage>
        <taxon>Bacteria</taxon>
        <taxon>Pseudomonadati</taxon>
        <taxon>Myxococcota</taxon>
        <taxon>Myxococcia</taxon>
        <taxon>Myxococcales</taxon>
        <taxon>Cystobacterineae</taxon>
        <taxon>Archangiaceae</taxon>
        <taxon>Stigmatella</taxon>
    </lineage>
</organism>
<dbReference type="RefSeq" id="WP_013374704.1">
    <property type="nucleotide sequence ID" value="NC_014623.1"/>
</dbReference>
<dbReference type="EMBL" id="CP002271">
    <property type="protein sequence ID" value="ADO69282.1"/>
    <property type="molecule type" value="Genomic_DNA"/>
</dbReference>
<dbReference type="PROSITE" id="PS51318">
    <property type="entry name" value="TAT"/>
    <property type="match status" value="1"/>
</dbReference>
<reference evidence="3 4" key="1">
    <citation type="journal article" date="2011" name="Mol. Biol. Evol.">
        <title>Comparative genomic analysis of fruiting body formation in Myxococcales.</title>
        <authorList>
            <person name="Huntley S."/>
            <person name="Hamann N."/>
            <person name="Wegener-Feldbrugge S."/>
            <person name="Treuner-Lange A."/>
            <person name="Kube M."/>
            <person name="Reinhardt R."/>
            <person name="Klages S."/>
            <person name="Muller R."/>
            <person name="Ronning C.M."/>
            <person name="Nierman W.C."/>
            <person name="Sogaard-Andersen L."/>
        </authorList>
    </citation>
    <scope>NUCLEOTIDE SEQUENCE [LARGE SCALE GENOMIC DNA]</scope>
    <source>
        <strain evidence="3 4">DW4/3-1</strain>
    </source>
</reference>
<dbReference type="InterPro" id="IPR019405">
    <property type="entry name" value="Lactonase_7-beta_prop"/>
</dbReference>
<dbReference type="GO" id="GO:0006006">
    <property type="term" value="P:glucose metabolic process"/>
    <property type="evidence" value="ECO:0007669"/>
    <property type="project" value="UniProtKB-KW"/>
</dbReference>
<gene>
    <name evidence="3" type="ordered locus">STAUR_1478</name>
</gene>
<accession>E3FM83</accession>
<dbReference type="KEGG" id="sur:STAUR_1478"/>
<dbReference type="eggNOG" id="COG2706">
    <property type="taxonomic scope" value="Bacteria"/>
</dbReference>
<evidence type="ECO:0000256" key="2">
    <source>
        <dbReference type="ARBA" id="ARBA00022526"/>
    </source>
</evidence>
<dbReference type="FunFam" id="2.130.10.10:FF:000306">
    <property type="entry name" value="3-carboxymuconate cyclase"/>
    <property type="match status" value="1"/>
</dbReference>
<keyword evidence="2" id="KW-0119">Carbohydrate metabolism</keyword>
<evidence type="ECO:0000256" key="1">
    <source>
        <dbReference type="ARBA" id="ARBA00005564"/>
    </source>
</evidence>
<dbReference type="OrthoDB" id="9790815at2"/>
<dbReference type="PANTHER" id="PTHR30344:SF1">
    <property type="entry name" value="6-PHOSPHOGLUCONOLACTONASE"/>
    <property type="match status" value="1"/>
</dbReference>
<dbReference type="Proteomes" id="UP000001351">
    <property type="component" value="Chromosome"/>
</dbReference>
<proteinExistence type="inferred from homology"/>